<evidence type="ECO:0000256" key="7">
    <source>
        <dbReference type="SAM" id="MobiDB-lite"/>
    </source>
</evidence>
<evidence type="ECO:0000256" key="3">
    <source>
        <dbReference type="ARBA" id="ARBA00022598"/>
    </source>
</evidence>
<dbReference type="HOGENOM" id="CLU_010131_5_2_1"/>
<evidence type="ECO:0000256" key="1">
    <source>
        <dbReference type="ARBA" id="ARBA00004245"/>
    </source>
</evidence>
<protein>
    <recommendedName>
        <fullName evidence="10">Tubulin--tyrosine ligase-like protein 9</fullName>
    </recommendedName>
</protein>
<evidence type="ECO:0008006" key="10">
    <source>
        <dbReference type="Google" id="ProtNLM"/>
    </source>
</evidence>
<dbReference type="PANTHER" id="PTHR45870">
    <property type="entry name" value="TUBULIN MONOGLYCYLASE TTLL3"/>
    <property type="match status" value="1"/>
</dbReference>
<dbReference type="eggNOG" id="KOG2157">
    <property type="taxonomic scope" value="Eukaryota"/>
</dbReference>
<evidence type="ECO:0000313" key="9">
    <source>
        <dbReference type="Proteomes" id="UP000014500"/>
    </source>
</evidence>
<dbReference type="InterPro" id="IPR004344">
    <property type="entry name" value="TTL/TTLL_fam"/>
</dbReference>
<feature type="compositionally biased region" description="Low complexity" evidence="7">
    <location>
        <begin position="8"/>
        <end position="19"/>
    </location>
</feature>
<keyword evidence="4" id="KW-0547">Nucleotide-binding</keyword>
<organism evidence="8 9">
    <name type="scientific">Strigamia maritima</name>
    <name type="common">European centipede</name>
    <name type="synonym">Geophilus maritimus</name>
    <dbReference type="NCBI Taxonomy" id="126957"/>
    <lineage>
        <taxon>Eukaryota</taxon>
        <taxon>Metazoa</taxon>
        <taxon>Ecdysozoa</taxon>
        <taxon>Arthropoda</taxon>
        <taxon>Myriapoda</taxon>
        <taxon>Chilopoda</taxon>
        <taxon>Pleurostigmophora</taxon>
        <taxon>Geophilomorpha</taxon>
        <taxon>Linotaeniidae</taxon>
        <taxon>Strigamia</taxon>
    </lineage>
</organism>
<evidence type="ECO:0000313" key="8">
    <source>
        <dbReference type="EnsemblMetazoa" id="SMAR007335-PA"/>
    </source>
</evidence>
<evidence type="ECO:0000256" key="6">
    <source>
        <dbReference type="ARBA" id="ARBA00023212"/>
    </source>
</evidence>
<dbReference type="Pfam" id="PF03133">
    <property type="entry name" value="TTL"/>
    <property type="match status" value="1"/>
</dbReference>
<dbReference type="Gene3D" id="3.30.470.20">
    <property type="entry name" value="ATP-grasp fold, B domain"/>
    <property type="match status" value="1"/>
</dbReference>
<dbReference type="FunFam" id="3.30.470.20:FF:000032">
    <property type="entry name" value="tubulin monoglycylase TTLL3 isoform X2"/>
    <property type="match status" value="1"/>
</dbReference>
<feature type="compositionally biased region" description="Basic and acidic residues" evidence="7">
    <location>
        <begin position="103"/>
        <end position="112"/>
    </location>
</feature>
<dbReference type="GO" id="GO:0003341">
    <property type="term" value="P:cilium movement"/>
    <property type="evidence" value="ECO:0007669"/>
    <property type="project" value="TreeGrafter"/>
</dbReference>
<evidence type="ECO:0000256" key="2">
    <source>
        <dbReference type="ARBA" id="ARBA00022490"/>
    </source>
</evidence>
<reference evidence="8" key="2">
    <citation type="submission" date="2015-02" db="UniProtKB">
        <authorList>
            <consortium name="EnsemblMetazoa"/>
        </authorList>
    </citation>
    <scope>IDENTIFICATION</scope>
</reference>
<dbReference type="Proteomes" id="UP000014500">
    <property type="component" value="Unassembled WGS sequence"/>
</dbReference>
<sequence length="709" mass="82562">MSTNQPNSKSSSCTQTSHSLVPSPKPRYYEKFRQAKQFAEKAIRENRIFTIVGRYPYIRLALRKRGWVEKTYYGDVPSRPRRRRRRYTKPIVDSVGSNCSEQNDNKADKAESNMEGDVNADDSGSSDDDDSDGQQDNMRTVACSPTQQTSCDMDDIPQDDEFWENEDINSIMSRMVRKASPNFIWTCRRDCIYFKRIRKNQLVNHFPTADFTTKVGLCNCLQDLRWWAEVDVRNYFPRCYCIGVDEEKYAFIEDFRLSACLGIMKWVINFVQSTKITNFTLPLNCLHVPVRVGEVALQQCEAFLRCKNHEDIDADVSVPMSDDQWSVVLDWYYQLVHKNALMMQVETIHDKCLKMLKRMRQYWPQMELDGMNNVWIVKPGAKSRGIGIMILERLDDIINLVDSQVVVKTTKYVVQKYIERPFLIYNTKFDIRQWFMVTDWNPLTIYFYKDCYLRFCSRYFSLTDKSEAVHLCNNAVQRRYMHEERPSVLPRYAMWSSDEFKDFLHKRGKSLVWDKIIYPGMKEAVTASMIAAQDMMDAKKGCFELYGADFMLTENFHPWLLEINSSPCLAPTTQVTARLCSNVLDDAIKVLIDRRNDRNASIGEFECAFKQITLTMPPYIGVNLMVQGTAIQKPQNRFYEATFEVNQPLKLMQKNAPNRLTRQKSRNCLHPPEKTPKSSANGPGAPPDPIAESESLRTRLRRRTKAWCS</sequence>
<feature type="region of interest" description="Disordered" evidence="7">
    <location>
        <begin position="652"/>
        <end position="709"/>
    </location>
</feature>
<keyword evidence="5" id="KW-0067">ATP-binding</keyword>
<dbReference type="GO" id="GO:0005930">
    <property type="term" value="C:axoneme"/>
    <property type="evidence" value="ECO:0007669"/>
    <property type="project" value="TreeGrafter"/>
</dbReference>
<evidence type="ECO:0000256" key="5">
    <source>
        <dbReference type="ARBA" id="ARBA00022840"/>
    </source>
</evidence>
<dbReference type="SUPFAM" id="SSF56059">
    <property type="entry name" value="Glutathione synthetase ATP-binding domain-like"/>
    <property type="match status" value="1"/>
</dbReference>
<evidence type="ECO:0000256" key="4">
    <source>
        <dbReference type="ARBA" id="ARBA00022741"/>
    </source>
</evidence>
<keyword evidence="2" id="KW-0963">Cytoplasm</keyword>
<dbReference type="EnsemblMetazoa" id="SMAR007335-RA">
    <property type="protein sequence ID" value="SMAR007335-PA"/>
    <property type="gene ID" value="SMAR007335"/>
</dbReference>
<proteinExistence type="predicted"/>
<dbReference type="AlphaFoldDB" id="T1J1B7"/>
<dbReference type="EMBL" id="JH431783">
    <property type="status" value="NOT_ANNOTATED_CDS"/>
    <property type="molecule type" value="Genomic_DNA"/>
</dbReference>
<dbReference type="GO" id="GO:0060271">
    <property type="term" value="P:cilium assembly"/>
    <property type="evidence" value="ECO:0007669"/>
    <property type="project" value="TreeGrafter"/>
</dbReference>
<dbReference type="GO" id="GO:0015630">
    <property type="term" value="C:microtubule cytoskeleton"/>
    <property type="evidence" value="ECO:0007669"/>
    <property type="project" value="TreeGrafter"/>
</dbReference>
<feature type="region of interest" description="Disordered" evidence="7">
    <location>
        <begin position="1"/>
        <end position="27"/>
    </location>
</feature>
<feature type="compositionally biased region" description="Basic residues" evidence="7">
    <location>
        <begin position="698"/>
        <end position="709"/>
    </location>
</feature>
<keyword evidence="9" id="KW-1185">Reference proteome</keyword>
<comment type="subcellular location">
    <subcellularLocation>
        <location evidence="1">Cytoplasm</location>
        <location evidence="1">Cytoskeleton</location>
    </subcellularLocation>
</comment>
<dbReference type="GO" id="GO:0070736">
    <property type="term" value="F:protein-glycine ligase activity, initiating"/>
    <property type="evidence" value="ECO:0007669"/>
    <property type="project" value="TreeGrafter"/>
</dbReference>
<dbReference type="PANTHER" id="PTHR45870:SF2">
    <property type="entry name" value="TUBULIN MONOGLYCYLASE TTLL3"/>
    <property type="match status" value="1"/>
</dbReference>
<feature type="compositionally biased region" description="Acidic residues" evidence="7">
    <location>
        <begin position="118"/>
        <end position="133"/>
    </location>
</feature>
<keyword evidence="3" id="KW-0436">Ligase</keyword>
<dbReference type="OMA" id="SHHMGRL"/>
<feature type="compositionally biased region" description="Basic residues" evidence="7">
    <location>
        <begin position="79"/>
        <end position="88"/>
    </location>
</feature>
<dbReference type="GO" id="GO:0005524">
    <property type="term" value="F:ATP binding"/>
    <property type="evidence" value="ECO:0007669"/>
    <property type="project" value="UniProtKB-KW"/>
</dbReference>
<dbReference type="PhylomeDB" id="T1J1B7"/>
<dbReference type="InterPro" id="IPR051437">
    <property type="entry name" value="TTLL_monoglycylase"/>
</dbReference>
<reference evidence="9" key="1">
    <citation type="submission" date="2011-05" db="EMBL/GenBank/DDBJ databases">
        <authorList>
            <person name="Richards S.R."/>
            <person name="Qu J."/>
            <person name="Jiang H."/>
            <person name="Jhangiani S.N."/>
            <person name="Agravi P."/>
            <person name="Goodspeed R."/>
            <person name="Gross S."/>
            <person name="Mandapat C."/>
            <person name="Jackson L."/>
            <person name="Mathew T."/>
            <person name="Pu L."/>
            <person name="Thornton R."/>
            <person name="Saada N."/>
            <person name="Wilczek-Boney K.B."/>
            <person name="Lee S."/>
            <person name="Kovar C."/>
            <person name="Wu Y."/>
            <person name="Scherer S.E."/>
            <person name="Worley K.C."/>
            <person name="Muzny D.M."/>
            <person name="Gibbs R."/>
        </authorList>
    </citation>
    <scope>NUCLEOTIDE SEQUENCE</scope>
    <source>
        <strain evidence="9">Brora</strain>
    </source>
</reference>
<dbReference type="PROSITE" id="PS51221">
    <property type="entry name" value="TTL"/>
    <property type="match status" value="1"/>
</dbReference>
<keyword evidence="6" id="KW-0206">Cytoskeleton</keyword>
<dbReference type="STRING" id="126957.T1J1B7"/>
<name>T1J1B7_STRMM</name>
<accession>T1J1B7</accession>
<feature type="region of interest" description="Disordered" evidence="7">
    <location>
        <begin position="74"/>
        <end position="151"/>
    </location>
</feature>